<gene>
    <name evidence="3" type="ORF">GCM10010529_14040</name>
</gene>
<evidence type="ECO:0000313" key="4">
    <source>
        <dbReference type="Proteomes" id="UP001500236"/>
    </source>
</evidence>
<keyword evidence="2" id="KW-0472">Membrane</keyword>
<keyword evidence="4" id="KW-1185">Reference proteome</keyword>
<proteinExistence type="predicted"/>
<keyword evidence="2" id="KW-1133">Transmembrane helix</keyword>
<feature type="transmembrane region" description="Helical" evidence="2">
    <location>
        <begin position="183"/>
        <end position="200"/>
    </location>
</feature>
<dbReference type="RefSeq" id="WP_344684365.1">
    <property type="nucleotide sequence ID" value="NZ_BAAAVT010000007.1"/>
</dbReference>
<dbReference type="EMBL" id="BAAAVT010000007">
    <property type="protein sequence ID" value="GAA3061731.1"/>
    <property type="molecule type" value="Genomic_DNA"/>
</dbReference>
<accession>A0ABP6M050</accession>
<feature type="region of interest" description="Disordered" evidence="1">
    <location>
        <begin position="228"/>
        <end position="251"/>
    </location>
</feature>
<sequence length="251" mass="26366">MSAADQSMLRFQQTTSRWGQLTMTAGLVVSLAAPLLLLMIADVDVTAGQLVTAYLAVAAVFLAFAVIEPITYFPILGRAAMYQAFMIGNISNKLLPAAVVAQNRVGVQPGSRKGDLVAVVAICGAAVVHIVSLLLFVGILGTWLLRIVPESVMEVTQLYILPAILGAVVVQAVVTVRQARSTAIALIIASLVILVLVPLIPAITHYGVAISVVLTVVAAWIFRGTGPSTQDGPDAAASQEDTLTTDTHDRQ</sequence>
<reference evidence="4" key="1">
    <citation type="journal article" date="2019" name="Int. J. Syst. Evol. Microbiol.">
        <title>The Global Catalogue of Microorganisms (GCM) 10K type strain sequencing project: providing services to taxonomists for standard genome sequencing and annotation.</title>
        <authorList>
            <consortium name="The Broad Institute Genomics Platform"/>
            <consortium name="The Broad Institute Genome Sequencing Center for Infectious Disease"/>
            <person name="Wu L."/>
            <person name="Ma J."/>
        </authorList>
    </citation>
    <scope>NUCLEOTIDE SEQUENCE [LARGE SCALE GENOMIC DNA]</scope>
    <source>
        <strain evidence="4">JCM 14309</strain>
    </source>
</reference>
<feature type="transmembrane region" description="Helical" evidence="2">
    <location>
        <begin position="53"/>
        <end position="76"/>
    </location>
</feature>
<name>A0ABP6M050_9MICC</name>
<feature type="transmembrane region" description="Helical" evidence="2">
    <location>
        <begin position="157"/>
        <end position="176"/>
    </location>
</feature>
<dbReference type="Proteomes" id="UP001500236">
    <property type="component" value="Unassembled WGS sequence"/>
</dbReference>
<feature type="transmembrane region" description="Helical" evidence="2">
    <location>
        <begin position="116"/>
        <end position="145"/>
    </location>
</feature>
<comment type="caution">
    <text evidence="3">The sequence shown here is derived from an EMBL/GenBank/DDBJ whole genome shotgun (WGS) entry which is preliminary data.</text>
</comment>
<feature type="transmembrane region" description="Helical" evidence="2">
    <location>
        <begin position="21"/>
        <end position="41"/>
    </location>
</feature>
<evidence type="ECO:0000313" key="3">
    <source>
        <dbReference type="EMBL" id="GAA3061731.1"/>
    </source>
</evidence>
<evidence type="ECO:0000256" key="1">
    <source>
        <dbReference type="SAM" id="MobiDB-lite"/>
    </source>
</evidence>
<organism evidence="3 4">
    <name type="scientific">Nesterenkonia aethiopica</name>
    <dbReference type="NCBI Taxonomy" id="269144"/>
    <lineage>
        <taxon>Bacteria</taxon>
        <taxon>Bacillati</taxon>
        <taxon>Actinomycetota</taxon>
        <taxon>Actinomycetes</taxon>
        <taxon>Micrococcales</taxon>
        <taxon>Micrococcaceae</taxon>
        <taxon>Nesterenkonia</taxon>
    </lineage>
</organism>
<protein>
    <submittedName>
        <fullName evidence="3">Uncharacterized protein</fullName>
    </submittedName>
</protein>
<feature type="transmembrane region" description="Helical" evidence="2">
    <location>
        <begin position="206"/>
        <end position="222"/>
    </location>
</feature>
<evidence type="ECO:0000256" key="2">
    <source>
        <dbReference type="SAM" id="Phobius"/>
    </source>
</evidence>
<keyword evidence="2" id="KW-0812">Transmembrane</keyword>